<dbReference type="FunFam" id="1.20.1640.10:FF:000004">
    <property type="entry name" value="Protein translocase subunit SecD"/>
    <property type="match status" value="1"/>
</dbReference>
<keyword evidence="5 10" id="KW-0812">Transmembrane</keyword>
<feature type="transmembrane region" description="Helical" evidence="10">
    <location>
        <begin position="392"/>
        <end position="412"/>
    </location>
</feature>
<comment type="function">
    <text evidence="10">Part of the Sec protein translocase complex. Interacts with the SecYEG preprotein conducting channel. SecDF uses the proton motive force (PMF) to complete protein translocation after the ATP-dependent function of SecA.</text>
</comment>
<keyword evidence="2 10" id="KW-0813">Transport</keyword>
<dbReference type="Gene3D" id="1.20.1640.10">
    <property type="entry name" value="Multidrug efflux transporter AcrB transmembrane domain"/>
    <property type="match status" value="1"/>
</dbReference>
<dbReference type="GO" id="GO:0015450">
    <property type="term" value="F:protein-transporting ATPase activity"/>
    <property type="evidence" value="ECO:0007669"/>
    <property type="project" value="InterPro"/>
</dbReference>
<dbReference type="InterPro" id="IPR054384">
    <property type="entry name" value="SecDF_P1_head"/>
</dbReference>
<dbReference type="OrthoDB" id="9805019at2"/>
<dbReference type="NCBIfam" id="TIGR00916">
    <property type="entry name" value="2A0604s01"/>
    <property type="match status" value="1"/>
</dbReference>
<dbReference type="PANTHER" id="PTHR30081:SF1">
    <property type="entry name" value="PROTEIN TRANSLOCASE SUBUNIT SECD"/>
    <property type="match status" value="1"/>
</dbReference>
<dbReference type="GO" id="GO:0065002">
    <property type="term" value="P:intracellular protein transmembrane transport"/>
    <property type="evidence" value="ECO:0007669"/>
    <property type="project" value="UniProtKB-UniRule"/>
</dbReference>
<dbReference type="Pfam" id="PF02355">
    <property type="entry name" value="SecD_SecF_C"/>
    <property type="match status" value="1"/>
</dbReference>
<dbReference type="Gene3D" id="3.30.70.3400">
    <property type="match status" value="2"/>
</dbReference>
<dbReference type="InterPro" id="IPR001036">
    <property type="entry name" value="Acrflvin-R"/>
</dbReference>
<dbReference type="SUPFAM" id="SSF82866">
    <property type="entry name" value="Multidrug efflux transporter AcrB transmembrane domain"/>
    <property type="match status" value="1"/>
</dbReference>
<dbReference type="FunFam" id="3.30.1360.200:FF:000002">
    <property type="entry name" value="Preprotein translocase subunit SecD"/>
    <property type="match status" value="1"/>
</dbReference>
<evidence type="ECO:0000256" key="4">
    <source>
        <dbReference type="ARBA" id="ARBA00022519"/>
    </source>
</evidence>
<dbReference type="Gene3D" id="3.30.1360.200">
    <property type="match status" value="1"/>
</dbReference>
<reference evidence="15" key="1">
    <citation type="submission" date="2016-11" db="EMBL/GenBank/DDBJ databases">
        <authorList>
            <person name="Varghese N."/>
            <person name="Submissions S."/>
        </authorList>
    </citation>
    <scope>NUCLEOTIDE SEQUENCE [LARGE SCALE GENOMIC DNA]</scope>
    <source>
        <strain evidence="15">DSM 9756</strain>
    </source>
</reference>
<evidence type="ECO:0000256" key="9">
    <source>
        <dbReference type="ARBA" id="ARBA00023136"/>
    </source>
</evidence>
<keyword evidence="3 10" id="KW-1003">Cell membrane</keyword>
<dbReference type="NCBIfam" id="TIGR01129">
    <property type="entry name" value="secD"/>
    <property type="match status" value="1"/>
</dbReference>
<dbReference type="PANTHER" id="PTHR30081">
    <property type="entry name" value="PROTEIN-EXPORT MEMBRANE PROTEIN SEC"/>
    <property type="match status" value="1"/>
</dbReference>
<keyword evidence="6 10" id="KW-0653">Protein transport</keyword>
<comment type="subunit">
    <text evidence="10">Forms a complex with SecF. Part of the essential Sec protein translocation apparatus which comprises SecA, SecYEG and auxiliary proteins SecDF. Other proteins may also be involved.</text>
</comment>
<keyword evidence="15" id="KW-1185">Reference proteome</keyword>
<evidence type="ECO:0000256" key="3">
    <source>
        <dbReference type="ARBA" id="ARBA00022475"/>
    </source>
</evidence>
<proteinExistence type="inferred from homology"/>
<name>A0A1M4VEY7_9BACT</name>
<dbReference type="RefSeq" id="WP_073036897.1">
    <property type="nucleotide sequence ID" value="NZ_FQVB01000006.1"/>
</dbReference>
<feature type="domain" description="SecDF P1 head subdomain" evidence="13">
    <location>
        <begin position="242"/>
        <end position="346"/>
    </location>
</feature>
<gene>
    <name evidence="10" type="primary">secD</name>
    <name evidence="14" type="ORF">SAMN02745206_00642</name>
</gene>
<dbReference type="PRINTS" id="PR00702">
    <property type="entry name" value="ACRIFLAVINRP"/>
</dbReference>
<keyword evidence="7 10" id="KW-1133">Transmembrane helix</keyword>
<dbReference type="Pfam" id="PF07549">
    <property type="entry name" value="Sec_GG"/>
    <property type="match status" value="1"/>
</dbReference>
<dbReference type="Proteomes" id="UP000184076">
    <property type="component" value="Unassembled WGS sequence"/>
</dbReference>
<sequence>MKDLRWRAILIAVVMLVAIVYLLPSLNASLPAWWKETLPNDKIHLGLDLQGGMHLVLEVQADEAVRTTAERLVDELKETLRTERIPFRTVQRTKDWDIRVELADGTAVGSLKTLIEKDFPILDWVAATTEQDGATVVCRISDKEAAHIRDLAVRQALETIRNRIDQFGVSEPDIRPQGEDRILVQLPGVKDPQRAIDLIGKTALLEFKLVAEGVDPDAKSLPPGVKAYPMKRFDPNTGRTFETRIALKDRTLMTGEYITNANVRIDTQYNTPYVALEFDPQGARLFERITGEHVKERLAIVLDGVVYSAPVIQEKIGGGRASITGSFTMEEARDLAIVLRAGALPAPVKILEERTVGPSLGADSIRQGFLSMVVGSVLILLFMMVYYRVSGVIANVALVLNVVLIMAALAAFKATLTLPGIAGIILTIGMAVDANVLIFERIREELRLGKTPRAAVDAGFGRATLTILDANITTLIAAVVLFQFGTGPVKGFAVTLSIGIVASLFTAIIVSRLIFDYLLVKRRVRSISI</sequence>
<comment type="similarity">
    <text evidence="10">Belongs to the SecD/SecF family. SecD subfamily.</text>
</comment>
<dbReference type="InterPro" id="IPR048634">
    <property type="entry name" value="SecD_SecF_C"/>
</dbReference>
<keyword evidence="8 10" id="KW-0811">Translocation</keyword>
<feature type="domain" description="Protein export membrane protein SecD/SecF C-terminal" evidence="11">
    <location>
        <begin position="349"/>
        <end position="515"/>
    </location>
</feature>
<keyword evidence="9 10" id="KW-0472">Membrane</keyword>
<feature type="transmembrane region" description="Helical" evidence="10">
    <location>
        <begin position="491"/>
        <end position="515"/>
    </location>
</feature>
<evidence type="ECO:0000313" key="15">
    <source>
        <dbReference type="Proteomes" id="UP000184076"/>
    </source>
</evidence>
<dbReference type="InterPro" id="IPR022813">
    <property type="entry name" value="SecD/SecF_arch_bac"/>
</dbReference>
<evidence type="ECO:0000256" key="1">
    <source>
        <dbReference type="ARBA" id="ARBA00004651"/>
    </source>
</evidence>
<dbReference type="GO" id="GO:0006605">
    <property type="term" value="P:protein targeting"/>
    <property type="evidence" value="ECO:0007669"/>
    <property type="project" value="UniProtKB-UniRule"/>
</dbReference>
<dbReference type="Pfam" id="PF22599">
    <property type="entry name" value="SecDF_P1_head"/>
    <property type="match status" value="1"/>
</dbReference>
<evidence type="ECO:0000259" key="12">
    <source>
        <dbReference type="Pfam" id="PF21760"/>
    </source>
</evidence>
<keyword evidence="4" id="KW-0997">Cell inner membrane</keyword>
<organism evidence="14 15">
    <name type="scientific">Desulfacinum infernum DSM 9756</name>
    <dbReference type="NCBI Taxonomy" id="1121391"/>
    <lineage>
        <taxon>Bacteria</taxon>
        <taxon>Pseudomonadati</taxon>
        <taxon>Thermodesulfobacteriota</taxon>
        <taxon>Syntrophobacteria</taxon>
        <taxon>Syntrophobacterales</taxon>
        <taxon>Syntrophobacteraceae</taxon>
        <taxon>Desulfacinum</taxon>
    </lineage>
</organism>
<dbReference type="InterPro" id="IPR005791">
    <property type="entry name" value="SecD"/>
</dbReference>
<evidence type="ECO:0000259" key="11">
    <source>
        <dbReference type="Pfam" id="PF02355"/>
    </source>
</evidence>
<evidence type="ECO:0000256" key="8">
    <source>
        <dbReference type="ARBA" id="ARBA00023010"/>
    </source>
</evidence>
<comment type="caution">
    <text evidence="10">Lacks conserved residue(s) required for the propagation of feature annotation.</text>
</comment>
<evidence type="ECO:0000256" key="10">
    <source>
        <dbReference type="HAMAP-Rule" id="MF_01463"/>
    </source>
</evidence>
<evidence type="ECO:0000256" key="2">
    <source>
        <dbReference type="ARBA" id="ARBA00022448"/>
    </source>
</evidence>
<dbReference type="InterPro" id="IPR048631">
    <property type="entry name" value="SecD_1st"/>
</dbReference>
<dbReference type="InterPro" id="IPR055344">
    <property type="entry name" value="SecD_SecF_C_bact"/>
</dbReference>
<evidence type="ECO:0000256" key="7">
    <source>
        <dbReference type="ARBA" id="ARBA00022989"/>
    </source>
</evidence>
<feature type="transmembrane region" description="Helical" evidence="10">
    <location>
        <begin position="460"/>
        <end position="485"/>
    </location>
</feature>
<dbReference type="HAMAP" id="MF_01463_B">
    <property type="entry name" value="SecD_B"/>
    <property type="match status" value="1"/>
</dbReference>
<dbReference type="EMBL" id="FQVB01000006">
    <property type="protein sequence ID" value="SHE67410.1"/>
    <property type="molecule type" value="Genomic_DNA"/>
</dbReference>
<dbReference type="GO" id="GO:0043952">
    <property type="term" value="P:protein transport by the Sec complex"/>
    <property type="evidence" value="ECO:0007669"/>
    <property type="project" value="UniProtKB-UniRule"/>
</dbReference>
<dbReference type="AlphaFoldDB" id="A0A1M4VEY7"/>
<dbReference type="Pfam" id="PF21760">
    <property type="entry name" value="SecD_1st"/>
    <property type="match status" value="1"/>
</dbReference>
<evidence type="ECO:0000313" key="14">
    <source>
        <dbReference type="EMBL" id="SHE67410.1"/>
    </source>
</evidence>
<feature type="domain" description="Protein translocase subunit SecDF P1" evidence="12">
    <location>
        <begin position="153"/>
        <end position="211"/>
    </location>
</feature>
<evidence type="ECO:0000256" key="6">
    <source>
        <dbReference type="ARBA" id="ARBA00022927"/>
    </source>
</evidence>
<evidence type="ECO:0000256" key="5">
    <source>
        <dbReference type="ARBA" id="ARBA00022692"/>
    </source>
</evidence>
<accession>A0A1M4VEY7</accession>
<evidence type="ECO:0000259" key="13">
    <source>
        <dbReference type="Pfam" id="PF22599"/>
    </source>
</evidence>
<dbReference type="GO" id="GO:0005886">
    <property type="term" value="C:plasma membrane"/>
    <property type="evidence" value="ECO:0007669"/>
    <property type="project" value="UniProtKB-SubCell"/>
</dbReference>
<dbReference type="InterPro" id="IPR022646">
    <property type="entry name" value="SecD/SecF_CS"/>
</dbReference>
<dbReference type="STRING" id="1121391.SAMN02745206_00642"/>
<protein>
    <recommendedName>
        <fullName evidence="10">Protein translocase subunit SecD</fullName>
    </recommendedName>
</protein>
<comment type="subcellular location">
    <subcellularLocation>
        <location evidence="1 10">Cell membrane</location>
        <topology evidence="1 10">Multi-pass membrane protein</topology>
    </subcellularLocation>
</comment>
<feature type="transmembrane region" description="Helical" evidence="10">
    <location>
        <begin position="368"/>
        <end position="387"/>
    </location>
</feature>
<feature type="transmembrane region" description="Helical" evidence="10">
    <location>
        <begin position="418"/>
        <end position="439"/>
    </location>
</feature>